<comment type="catalytic activity">
    <reaction evidence="7">
        <text>L-threonyl-[protein] + ATP = O-phospho-L-threonyl-[protein] + ADP + H(+)</text>
        <dbReference type="Rhea" id="RHEA:46608"/>
        <dbReference type="Rhea" id="RHEA-COMP:11060"/>
        <dbReference type="Rhea" id="RHEA-COMP:11605"/>
        <dbReference type="ChEBI" id="CHEBI:15378"/>
        <dbReference type="ChEBI" id="CHEBI:30013"/>
        <dbReference type="ChEBI" id="CHEBI:30616"/>
        <dbReference type="ChEBI" id="CHEBI:61977"/>
        <dbReference type="ChEBI" id="CHEBI:456216"/>
        <dbReference type="EC" id="2.7.11.1"/>
    </reaction>
</comment>
<dbReference type="PROSITE" id="PS00108">
    <property type="entry name" value="PROTEIN_KINASE_ST"/>
    <property type="match status" value="1"/>
</dbReference>
<keyword evidence="2 10" id="KW-0723">Serine/threonine-protein kinase</keyword>
<dbReference type="SMART" id="SM00220">
    <property type="entry name" value="S_TKc"/>
    <property type="match status" value="1"/>
</dbReference>
<dbReference type="EMBL" id="CAJNYU010002903">
    <property type="protein sequence ID" value="CAF3610488.1"/>
    <property type="molecule type" value="Genomic_DNA"/>
</dbReference>
<evidence type="ECO:0000256" key="4">
    <source>
        <dbReference type="ARBA" id="ARBA00022741"/>
    </source>
</evidence>
<dbReference type="Gene3D" id="1.10.510.10">
    <property type="entry name" value="Transferase(Phosphotransferase) domain 1"/>
    <property type="match status" value="1"/>
</dbReference>
<dbReference type="Proteomes" id="UP000663862">
    <property type="component" value="Unassembled WGS sequence"/>
</dbReference>
<evidence type="ECO:0000313" key="15">
    <source>
        <dbReference type="EMBL" id="CAF3610488.1"/>
    </source>
</evidence>
<sequence>MGCVCGRQSVVIQGQKFHLIRQIGEGSFSYVFEARNTADSHRYAIKKMSCHTKEEEKRARDEIENYQRFSHENLVSLLYHEVIQYKPDAHNGSLQDALNAQTKFTTRVLLDLFLSVCQGVQEIHEKRMAHRDLKPSNIMLVNNIHGVILDFGSMIPASFSMTTRSQAQQWQDWAEENCCVQYRAPELFHIETNSSITEKTDIFSLGAILYACCFGKGPFDDVYSRGDSVALAIASGRIELPVQSSTYPSDVIDTMLAMLQIDSDRRPSIQEVIDKLSNSSRCTMDIV</sequence>
<dbReference type="Proteomes" id="UP000663825">
    <property type="component" value="Unassembled WGS sequence"/>
</dbReference>
<dbReference type="Proteomes" id="UP000663872">
    <property type="component" value="Unassembled WGS sequence"/>
</dbReference>
<organism evidence="18 20">
    <name type="scientific">Rotaria socialis</name>
    <dbReference type="NCBI Taxonomy" id="392032"/>
    <lineage>
        <taxon>Eukaryota</taxon>
        <taxon>Metazoa</taxon>
        <taxon>Spiralia</taxon>
        <taxon>Gnathifera</taxon>
        <taxon>Rotifera</taxon>
        <taxon>Eurotatoria</taxon>
        <taxon>Bdelloidea</taxon>
        <taxon>Philodinida</taxon>
        <taxon>Philodinidae</taxon>
        <taxon>Rotaria</taxon>
    </lineage>
</organism>
<name>A0A820Q0J1_9BILA</name>
<dbReference type="Pfam" id="PF00069">
    <property type="entry name" value="Pkinase"/>
    <property type="match status" value="1"/>
</dbReference>
<feature type="binding site" evidence="9">
    <location>
        <position position="47"/>
    </location>
    <ligand>
        <name>ATP</name>
        <dbReference type="ChEBI" id="CHEBI:30616"/>
    </ligand>
</feature>
<evidence type="ECO:0000256" key="7">
    <source>
        <dbReference type="ARBA" id="ARBA00047899"/>
    </source>
</evidence>
<dbReference type="EMBL" id="CAJNYT010004481">
    <property type="protein sequence ID" value="CAF3666087.1"/>
    <property type="molecule type" value="Genomic_DNA"/>
</dbReference>
<evidence type="ECO:0000313" key="21">
    <source>
        <dbReference type="Proteomes" id="UP000663873"/>
    </source>
</evidence>
<dbReference type="Proteomes" id="UP000663833">
    <property type="component" value="Unassembled WGS sequence"/>
</dbReference>
<dbReference type="EMBL" id="CAJNXB010005408">
    <property type="protein sequence ID" value="CAF3424045.1"/>
    <property type="molecule type" value="Genomic_DNA"/>
</dbReference>
<proteinExistence type="inferred from homology"/>
<evidence type="ECO:0000256" key="6">
    <source>
        <dbReference type="ARBA" id="ARBA00022840"/>
    </source>
</evidence>
<evidence type="ECO:0000256" key="2">
    <source>
        <dbReference type="ARBA" id="ARBA00022527"/>
    </source>
</evidence>
<evidence type="ECO:0000256" key="10">
    <source>
        <dbReference type="RuleBase" id="RU000304"/>
    </source>
</evidence>
<evidence type="ECO:0000259" key="11">
    <source>
        <dbReference type="PROSITE" id="PS50011"/>
    </source>
</evidence>
<evidence type="ECO:0000256" key="5">
    <source>
        <dbReference type="ARBA" id="ARBA00022777"/>
    </source>
</evidence>
<accession>A0A820Q0J1</accession>
<dbReference type="SUPFAM" id="SSF56112">
    <property type="entry name" value="Protein kinase-like (PK-like)"/>
    <property type="match status" value="1"/>
</dbReference>
<comment type="caution">
    <text evidence="18">The sequence shown here is derived from an EMBL/GenBank/DDBJ whole genome shotgun (WGS) entry which is preliminary data.</text>
</comment>
<comment type="catalytic activity">
    <reaction evidence="8">
        <text>L-seryl-[protein] + ATP = O-phospho-L-seryl-[protein] + ADP + H(+)</text>
        <dbReference type="Rhea" id="RHEA:17989"/>
        <dbReference type="Rhea" id="RHEA-COMP:9863"/>
        <dbReference type="Rhea" id="RHEA-COMP:11604"/>
        <dbReference type="ChEBI" id="CHEBI:15378"/>
        <dbReference type="ChEBI" id="CHEBI:29999"/>
        <dbReference type="ChEBI" id="CHEBI:30616"/>
        <dbReference type="ChEBI" id="CHEBI:83421"/>
        <dbReference type="ChEBI" id="CHEBI:456216"/>
        <dbReference type="EC" id="2.7.11.1"/>
    </reaction>
</comment>
<dbReference type="InterPro" id="IPR000719">
    <property type="entry name" value="Prot_kinase_dom"/>
</dbReference>
<dbReference type="EC" id="2.7.11.1" evidence="1"/>
<dbReference type="Proteomes" id="UP000663838">
    <property type="component" value="Unassembled WGS sequence"/>
</dbReference>
<protein>
    <recommendedName>
        <fullName evidence="1">non-specific serine/threonine protein kinase</fullName>
        <ecNumber evidence="1">2.7.11.1</ecNumber>
    </recommendedName>
</protein>
<dbReference type="InterPro" id="IPR052239">
    <property type="entry name" value="Ser/Thr-specific_kinases"/>
</dbReference>
<dbReference type="Proteomes" id="UP000663873">
    <property type="component" value="Unassembled WGS sequence"/>
</dbReference>
<dbReference type="Proteomes" id="UP000663869">
    <property type="component" value="Unassembled WGS sequence"/>
</dbReference>
<dbReference type="PIRSF" id="PIRSF000654">
    <property type="entry name" value="Integrin-linked_kinase"/>
    <property type="match status" value="1"/>
</dbReference>
<evidence type="ECO:0000313" key="20">
    <source>
        <dbReference type="Proteomes" id="UP000663862"/>
    </source>
</evidence>
<reference evidence="18" key="1">
    <citation type="submission" date="2021-02" db="EMBL/GenBank/DDBJ databases">
        <authorList>
            <person name="Nowell W R."/>
        </authorList>
    </citation>
    <scope>NUCLEOTIDE SEQUENCE</scope>
</reference>
<feature type="domain" description="Protein kinase" evidence="11">
    <location>
        <begin position="17"/>
        <end position="287"/>
    </location>
</feature>
<dbReference type="Gene3D" id="3.30.200.20">
    <property type="entry name" value="Phosphorylase Kinase, domain 1"/>
    <property type="match status" value="1"/>
</dbReference>
<keyword evidence="3" id="KW-0808">Transferase</keyword>
<dbReference type="GO" id="GO:0005524">
    <property type="term" value="F:ATP binding"/>
    <property type="evidence" value="ECO:0007669"/>
    <property type="project" value="UniProtKB-UniRule"/>
</dbReference>
<evidence type="ECO:0000256" key="1">
    <source>
        <dbReference type="ARBA" id="ARBA00012513"/>
    </source>
</evidence>
<keyword evidence="21" id="KW-1185">Reference proteome</keyword>
<evidence type="ECO:0000313" key="18">
    <source>
        <dbReference type="EMBL" id="CAF4415352.1"/>
    </source>
</evidence>
<evidence type="ECO:0000313" key="19">
    <source>
        <dbReference type="EMBL" id="CAF4636119.1"/>
    </source>
</evidence>
<evidence type="ECO:0000313" key="12">
    <source>
        <dbReference type="EMBL" id="CAF3202234.1"/>
    </source>
</evidence>
<keyword evidence="6 9" id="KW-0067">ATP-binding</keyword>
<evidence type="ECO:0000313" key="17">
    <source>
        <dbReference type="EMBL" id="CAF4250053.1"/>
    </source>
</evidence>
<evidence type="ECO:0000256" key="3">
    <source>
        <dbReference type="ARBA" id="ARBA00022679"/>
    </source>
</evidence>
<evidence type="ECO:0000256" key="8">
    <source>
        <dbReference type="ARBA" id="ARBA00048679"/>
    </source>
</evidence>
<dbReference type="InterPro" id="IPR008271">
    <property type="entry name" value="Ser/Thr_kinase_AS"/>
</dbReference>
<evidence type="ECO:0000256" key="9">
    <source>
        <dbReference type="PROSITE-ProRule" id="PRU10141"/>
    </source>
</evidence>
<dbReference type="GO" id="GO:0005794">
    <property type="term" value="C:Golgi apparatus"/>
    <property type="evidence" value="ECO:0007669"/>
    <property type="project" value="TreeGrafter"/>
</dbReference>
<dbReference type="PROSITE" id="PS50011">
    <property type="entry name" value="PROTEIN_KINASE_DOM"/>
    <property type="match status" value="1"/>
</dbReference>
<keyword evidence="4 9" id="KW-0547">Nucleotide-binding</keyword>
<evidence type="ECO:0000313" key="13">
    <source>
        <dbReference type="EMBL" id="CAF3325847.1"/>
    </source>
</evidence>
<comment type="similarity">
    <text evidence="10">Belongs to the protein kinase superfamily.</text>
</comment>
<evidence type="ECO:0000313" key="14">
    <source>
        <dbReference type="EMBL" id="CAF3424045.1"/>
    </source>
</evidence>
<keyword evidence="5" id="KW-0418">Kinase</keyword>
<dbReference type="EMBL" id="CAJOBP010001062">
    <property type="protein sequence ID" value="CAF4250053.1"/>
    <property type="molecule type" value="Genomic_DNA"/>
</dbReference>
<dbReference type="AlphaFoldDB" id="A0A820Q0J1"/>
<dbReference type="PANTHER" id="PTHR45998:SF2">
    <property type="entry name" value="SERINE_THREONINE-PROTEIN KINASE 16"/>
    <property type="match status" value="1"/>
</dbReference>
<dbReference type="OrthoDB" id="248923at2759"/>
<evidence type="ECO:0000313" key="16">
    <source>
        <dbReference type="EMBL" id="CAF3666087.1"/>
    </source>
</evidence>
<dbReference type="EMBL" id="CAJNYV010000027">
    <property type="protein sequence ID" value="CAF3325847.1"/>
    <property type="molecule type" value="Genomic_DNA"/>
</dbReference>
<dbReference type="EMBL" id="CAJNYD010000061">
    <property type="protein sequence ID" value="CAF3202234.1"/>
    <property type="molecule type" value="Genomic_DNA"/>
</dbReference>
<dbReference type="PANTHER" id="PTHR45998">
    <property type="entry name" value="SERINE/THREONINE-PROTEIN KINASE 16"/>
    <property type="match status" value="1"/>
</dbReference>
<dbReference type="InterPro" id="IPR011009">
    <property type="entry name" value="Kinase-like_dom_sf"/>
</dbReference>
<gene>
    <name evidence="15" type="ORF">FME351_LOCUS22422</name>
    <name evidence="16" type="ORF">GRG538_LOCUS26062</name>
    <name evidence="13" type="ORF">KIK155_LOCUS1000</name>
    <name evidence="12" type="ORF">LUA448_LOCUS2289</name>
    <name evidence="14" type="ORF">TIS948_LOCUS29734</name>
    <name evidence="19" type="ORF">TOA249_LOCUS12934</name>
    <name evidence="18" type="ORF">TSG867_LOCUS14083</name>
    <name evidence="17" type="ORF">UJA718_LOCUS9487</name>
</gene>
<dbReference type="GO" id="GO:0004674">
    <property type="term" value="F:protein serine/threonine kinase activity"/>
    <property type="evidence" value="ECO:0007669"/>
    <property type="project" value="UniProtKB-KW"/>
</dbReference>
<dbReference type="InterPro" id="IPR017441">
    <property type="entry name" value="Protein_kinase_ATP_BS"/>
</dbReference>
<dbReference type="EMBL" id="CAJOBQ010000771">
    <property type="protein sequence ID" value="CAF4415352.1"/>
    <property type="molecule type" value="Genomic_DNA"/>
</dbReference>
<dbReference type="Proteomes" id="UP000663865">
    <property type="component" value="Unassembled WGS sequence"/>
</dbReference>
<dbReference type="PROSITE" id="PS00107">
    <property type="entry name" value="PROTEIN_KINASE_ATP"/>
    <property type="match status" value="1"/>
</dbReference>
<dbReference type="EMBL" id="CAJOBS010000747">
    <property type="protein sequence ID" value="CAF4636119.1"/>
    <property type="molecule type" value="Genomic_DNA"/>
</dbReference>